<feature type="active site" description="Acyl-ester intermediate" evidence="13">
    <location>
        <position position="99"/>
    </location>
</feature>
<evidence type="ECO:0000256" key="10">
    <source>
        <dbReference type="ARBA" id="ARBA00022984"/>
    </source>
</evidence>
<keyword evidence="8" id="KW-0378">Hydrolase</keyword>
<evidence type="ECO:0000313" key="19">
    <source>
        <dbReference type="Proteomes" id="UP000292927"/>
    </source>
</evidence>
<comment type="caution">
    <text evidence="18">The sequence shown here is derived from an EMBL/GenBank/DDBJ whole genome shotgun (WGS) entry which is preliminary data.</text>
</comment>
<dbReference type="AlphaFoldDB" id="A0A4Q7PJZ5"/>
<proteinExistence type="inferred from homology"/>
<reference evidence="18 19" key="1">
    <citation type="submission" date="2019-02" db="EMBL/GenBank/DDBJ databases">
        <title>Genomic Encyclopedia of Type Strains, Phase IV (KMG-IV): sequencing the most valuable type-strain genomes for metagenomic binning, comparative biology and taxonomic classification.</title>
        <authorList>
            <person name="Goeker M."/>
        </authorList>
    </citation>
    <scope>NUCLEOTIDE SEQUENCE [LARGE SCALE GENOMIC DNA]</scope>
    <source>
        <strain evidence="18 19">DSM 29486</strain>
    </source>
</reference>
<comment type="similarity">
    <text evidence="3 15">Belongs to the peptidase S11 family.</text>
</comment>
<evidence type="ECO:0000313" key="18">
    <source>
        <dbReference type="EMBL" id="RZT01024.1"/>
    </source>
</evidence>
<evidence type="ECO:0000256" key="7">
    <source>
        <dbReference type="ARBA" id="ARBA00022729"/>
    </source>
</evidence>
<sequence length="426" mass="45539">MKKIRRLTSLLLAVWLCTIQVMAGQADMDQGLLDGGKDAAVAAAAQAETGAEGTVPAETGTGKESAALGVTARSALLMEASTGTVIYEKDADVRLRPASITKIMTLILIFDALAEGKIQLTDEVTTSAHAKSMGGSQVFLEEGEKQTVETLIKCIVVASGNDASVAMAEYICGSETEFVSQMNARAAGLGMSSTHFEDCCGLTDSETHLTSARDVAVMSRELVTKYPQIHTYSSIWMENITHVTAQGTKEFGLANTNKLLKQFDGCNGLKTGSTSLAKYCVSATAERGGVELIAVIMAAPDYKIRFSEAATLLNYGYANCKLYQDAEPPALEPVPVLNGVKEQVNCKYGEPFSYLSTSGEDFSGMERNLVFKEQIEAPIQEGDVLGSLEYTLNGKTVGHREVLAAEAVEEAGLMDYLGKVLDRFLV</sequence>
<dbReference type="GO" id="GO:0009252">
    <property type="term" value="P:peptidoglycan biosynthetic process"/>
    <property type="evidence" value="ECO:0007669"/>
    <property type="project" value="UniProtKB-UniPathway"/>
</dbReference>
<feature type="signal peptide" evidence="16">
    <location>
        <begin position="1"/>
        <end position="23"/>
    </location>
</feature>
<keyword evidence="19" id="KW-1185">Reference proteome</keyword>
<dbReference type="UniPathway" id="UPA00219"/>
<dbReference type="GO" id="GO:0009002">
    <property type="term" value="F:serine-type D-Ala-D-Ala carboxypeptidase activity"/>
    <property type="evidence" value="ECO:0007669"/>
    <property type="project" value="UniProtKB-EC"/>
</dbReference>
<dbReference type="InterPro" id="IPR015956">
    <property type="entry name" value="Peniciliin-bd_prot_C_sf"/>
</dbReference>
<evidence type="ECO:0000256" key="9">
    <source>
        <dbReference type="ARBA" id="ARBA00022960"/>
    </source>
</evidence>
<dbReference type="InterPro" id="IPR001967">
    <property type="entry name" value="Peptidase_S11_N"/>
</dbReference>
<dbReference type="SMART" id="SM00936">
    <property type="entry name" value="PBP5_C"/>
    <property type="match status" value="1"/>
</dbReference>
<evidence type="ECO:0000256" key="3">
    <source>
        <dbReference type="ARBA" id="ARBA00007164"/>
    </source>
</evidence>
<dbReference type="GO" id="GO:0071555">
    <property type="term" value="P:cell wall organization"/>
    <property type="evidence" value="ECO:0007669"/>
    <property type="project" value="UniProtKB-KW"/>
</dbReference>
<dbReference type="Pfam" id="PF00768">
    <property type="entry name" value="Peptidase_S11"/>
    <property type="match status" value="1"/>
</dbReference>
<protein>
    <recommendedName>
        <fullName evidence="4">serine-type D-Ala-D-Ala carboxypeptidase</fullName>
        <ecNumber evidence="4">3.4.16.4</ecNumber>
    </recommendedName>
</protein>
<feature type="active site" evidence="13">
    <location>
        <position position="159"/>
    </location>
</feature>
<name>A0A4Q7PJZ5_9FIRM</name>
<dbReference type="SUPFAM" id="SSF56601">
    <property type="entry name" value="beta-lactamase/transpeptidase-like"/>
    <property type="match status" value="1"/>
</dbReference>
<evidence type="ECO:0000256" key="16">
    <source>
        <dbReference type="SAM" id="SignalP"/>
    </source>
</evidence>
<dbReference type="EMBL" id="SGXF01000002">
    <property type="protein sequence ID" value="RZT01024.1"/>
    <property type="molecule type" value="Genomic_DNA"/>
</dbReference>
<dbReference type="InterPro" id="IPR037167">
    <property type="entry name" value="Peptidase_S11_C_sf"/>
</dbReference>
<evidence type="ECO:0000256" key="6">
    <source>
        <dbReference type="ARBA" id="ARBA00022670"/>
    </source>
</evidence>
<feature type="chain" id="PRO_5038347896" description="serine-type D-Ala-D-Ala carboxypeptidase" evidence="16">
    <location>
        <begin position="24"/>
        <end position="426"/>
    </location>
</feature>
<dbReference type="EC" id="3.4.16.4" evidence="4"/>
<keyword evidence="5 18" id="KW-0121">Carboxypeptidase</keyword>
<dbReference type="Gene3D" id="2.60.410.10">
    <property type="entry name" value="D-Ala-D-Ala carboxypeptidase, C-terminal domain"/>
    <property type="match status" value="1"/>
</dbReference>
<dbReference type="Gene3D" id="3.40.710.10">
    <property type="entry name" value="DD-peptidase/beta-lactamase superfamily"/>
    <property type="match status" value="1"/>
</dbReference>
<comment type="catalytic activity">
    <reaction evidence="12">
        <text>Preferential cleavage: (Ac)2-L-Lys-D-Ala-|-D-Ala. Also transpeptidation of peptidyl-alanyl moieties that are N-acyl substituents of D-alanine.</text>
        <dbReference type="EC" id="3.4.16.4"/>
    </reaction>
</comment>
<dbReference type="InterPro" id="IPR018044">
    <property type="entry name" value="Peptidase_S11"/>
</dbReference>
<dbReference type="Proteomes" id="UP000292927">
    <property type="component" value="Unassembled WGS sequence"/>
</dbReference>
<keyword evidence="7 16" id="KW-0732">Signal</keyword>
<feature type="domain" description="Peptidase S11 D-Ala-D-Ala carboxypeptidase A C-terminal" evidence="17">
    <location>
        <begin position="317"/>
        <end position="410"/>
    </location>
</feature>
<evidence type="ECO:0000256" key="11">
    <source>
        <dbReference type="ARBA" id="ARBA00023316"/>
    </source>
</evidence>
<organism evidence="18 19">
    <name type="scientific">Cuneatibacter caecimuris</name>
    <dbReference type="NCBI Taxonomy" id="1796618"/>
    <lineage>
        <taxon>Bacteria</taxon>
        <taxon>Bacillati</taxon>
        <taxon>Bacillota</taxon>
        <taxon>Clostridia</taxon>
        <taxon>Lachnospirales</taxon>
        <taxon>Lachnospiraceae</taxon>
        <taxon>Cuneatibacter</taxon>
    </lineage>
</organism>
<accession>A0A4Q7PJZ5</accession>
<evidence type="ECO:0000256" key="1">
    <source>
        <dbReference type="ARBA" id="ARBA00003217"/>
    </source>
</evidence>
<dbReference type="PRINTS" id="PR00725">
    <property type="entry name" value="DADACBPTASE1"/>
</dbReference>
<feature type="binding site" evidence="14">
    <location>
        <position position="270"/>
    </location>
    <ligand>
        <name>substrate</name>
    </ligand>
</feature>
<evidence type="ECO:0000256" key="13">
    <source>
        <dbReference type="PIRSR" id="PIRSR618044-1"/>
    </source>
</evidence>
<comment type="function">
    <text evidence="1">Removes C-terminal D-alanyl residues from sugar-peptide cell wall precursors.</text>
</comment>
<keyword evidence="6" id="KW-0645">Protease</keyword>
<evidence type="ECO:0000256" key="4">
    <source>
        <dbReference type="ARBA" id="ARBA00012448"/>
    </source>
</evidence>
<dbReference type="GO" id="GO:0006508">
    <property type="term" value="P:proteolysis"/>
    <property type="evidence" value="ECO:0007669"/>
    <property type="project" value="UniProtKB-KW"/>
</dbReference>
<keyword evidence="11" id="KW-0961">Cell wall biogenesis/degradation</keyword>
<dbReference type="OrthoDB" id="9791132at2"/>
<evidence type="ECO:0000256" key="5">
    <source>
        <dbReference type="ARBA" id="ARBA00022645"/>
    </source>
</evidence>
<gene>
    <name evidence="18" type="ORF">EV209_1461</name>
</gene>
<comment type="pathway">
    <text evidence="2">Cell wall biogenesis; peptidoglycan biosynthesis.</text>
</comment>
<dbReference type="InterPro" id="IPR012338">
    <property type="entry name" value="Beta-lactam/transpept-like"/>
</dbReference>
<dbReference type="PANTHER" id="PTHR21581">
    <property type="entry name" value="D-ALANYL-D-ALANINE CARBOXYPEPTIDASE"/>
    <property type="match status" value="1"/>
</dbReference>
<dbReference type="PANTHER" id="PTHR21581:SF6">
    <property type="entry name" value="TRAFFICKING PROTEIN PARTICLE COMPLEX SUBUNIT 12"/>
    <property type="match status" value="1"/>
</dbReference>
<evidence type="ECO:0000256" key="8">
    <source>
        <dbReference type="ARBA" id="ARBA00022801"/>
    </source>
</evidence>
<evidence type="ECO:0000256" key="2">
    <source>
        <dbReference type="ARBA" id="ARBA00004752"/>
    </source>
</evidence>
<dbReference type="GO" id="GO:0008360">
    <property type="term" value="P:regulation of cell shape"/>
    <property type="evidence" value="ECO:0007669"/>
    <property type="project" value="UniProtKB-KW"/>
</dbReference>
<evidence type="ECO:0000256" key="15">
    <source>
        <dbReference type="RuleBase" id="RU004016"/>
    </source>
</evidence>
<dbReference type="Pfam" id="PF07943">
    <property type="entry name" value="PBP5_C"/>
    <property type="match status" value="1"/>
</dbReference>
<feature type="active site" description="Proton acceptor" evidence="13">
    <location>
        <position position="102"/>
    </location>
</feature>
<dbReference type="InterPro" id="IPR012907">
    <property type="entry name" value="Peptidase_S11_C"/>
</dbReference>
<keyword evidence="9" id="KW-0133">Cell shape</keyword>
<evidence type="ECO:0000256" key="12">
    <source>
        <dbReference type="ARBA" id="ARBA00034000"/>
    </source>
</evidence>
<evidence type="ECO:0000259" key="17">
    <source>
        <dbReference type="SMART" id="SM00936"/>
    </source>
</evidence>
<evidence type="ECO:0000256" key="14">
    <source>
        <dbReference type="PIRSR" id="PIRSR618044-2"/>
    </source>
</evidence>
<dbReference type="SUPFAM" id="SSF69189">
    <property type="entry name" value="Penicillin-binding protein associated domain"/>
    <property type="match status" value="1"/>
</dbReference>
<keyword evidence="10" id="KW-0573">Peptidoglycan synthesis</keyword>